<evidence type="ECO:0000259" key="9">
    <source>
        <dbReference type="PROSITE" id="PS50885"/>
    </source>
</evidence>
<comment type="caution">
    <text evidence="10">The sequence shown here is derived from an EMBL/GenBank/DDBJ whole genome shotgun (WGS) entry which is preliminary data.</text>
</comment>
<name>A0A4R3JFA1_9RHOB</name>
<evidence type="ECO:0000256" key="4">
    <source>
        <dbReference type="ARBA" id="ARBA00022553"/>
    </source>
</evidence>
<sequence length="522" mass="56720">MMKPARSLKVRLALGAAVLGGATILSALALYLGMSEVGKRLETAVAAERRMARYATLSTQVSTFLVISTEAVQTGLSAQTRRSRVEPVANNIFDAFERLGAEIAAAVSEAESLGLDEQSRYGTQSLGLARMRALLEGALSGLSQEIDDRERLRAHLDTFASGFDPLLNQAVNTEVLFRNNILASIEELRHRLSWLSIVLAVSAVGLVLAFHFGLIRPQFGRLDRLREAARRIGEAEFELALPATSNDEIGQIYSETNRMAAALAQRETEVRSEWKRLNDTIAERTEALRAANAELEKVDENRRRFFTDVSHELRTPLTVILMEAQIGRQSGSEHAEAFATIEARADRLNRRIDDLLRVARSDTGQLALDPAPTPLASLVEASLQEVSAEVSSAGMRLTHDDIPEQTLMCDPNWARQIVVGLIRNAIRHARDGRRIHLAFGQGIEIVDNGPGIPADAQPDIFDRFSQAGGVTSAGFGIGLALAKWVTEAQGGTITVVSPLPRDRAIGSAPGTKICIRLPLGTG</sequence>
<gene>
    <name evidence="10" type="ORF">EDD52_10574</name>
</gene>
<dbReference type="InterPro" id="IPR004358">
    <property type="entry name" value="Sig_transdc_His_kin-like_C"/>
</dbReference>
<dbReference type="GO" id="GO:0000155">
    <property type="term" value="F:phosphorelay sensor kinase activity"/>
    <property type="evidence" value="ECO:0007669"/>
    <property type="project" value="InterPro"/>
</dbReference>
<dbReference type="AlphaFoldDB" id="A0A4R3JFA1"/>
<dbReference type="SMART" id="SM00304">
    <property type="entry name" value="HAMP"/>
    <property type="match status" value="1"/>
</dbReference>
<dbReference type="PANTHER" id="PTHR43547">
    <property type="entry name" value="TWO-COMPONENT HISTIDINE KINASE"/>
    <property type="match status" value="1"/>
</dbReference>
<dbReference type="SMART" id="SM00387">
    <property type="entry name" value="HATPase_c"/>
    <property type="match status" value="1"/>
</dbReference>
<dbReference type="Pfam" id="PF00512">
    <property type="entry name" value="HisKA"/>
    <property type="match status" value="1"/>
</dbReference>
<dbReference type="CDD" id="cd00082">
    <property type="entry name" value="HisKA"/>
    <property type="match status" value="1"/>
</dbReference>
<feature type="domain" description="HAMP" evidence="9">
    <location>
        <begin position="216"/>
        <end position="268"/>
    </location>
</feature>
<dbReference type="InterPro" id="IPR003661">
    <property type="entry name" value="HisK_dim/P_dom"/>
</dbReference>
<evidence type="ECO:0000259" key="8">
    <source>
        <dbReference type="PROSITE" id="PS50109"/>
    </source>
</evidence>
<dbReference type="CDD" id="cd06225">
    <property type="entry name" value="HAMP"/>
    <property type="match status" value="1"/>
</dbReference>
<reference evidence="10 11" key="1">
    <citation type="submission" date="2019-03" db="EMBL/GenBank/DDBJ databases">
        <title>Genomic Encyclopedia of Type Strains, Phase IV (KMG-IV): sequencing the most valuable type-strain genomes for metagenomic binning, comparative biology and taxonomic classification.</title>
        <authorList>
            <person name="Goeker M."/>
        </authorList>
    </citation>
    <scope>NUCLEOTIDE SEQUENCE [LARGE SCALE GENOMIC DNA]</scope>
    <source>
        <strain evidence="10 11">DSM 104836</strain>
    </source>
</reference>
<keyword evidence="6" id="KW-0418">Kinase</keyword>
<evidence type="ECO:0000256" key="5">
    <source>
        <dbReference type="ARBA" id="ARBA00022679"/>
    </source>
</evidence>
<feature type="transmembrane region" description="Helical" evidence="7">
    <location>
        <begin position="192"/>
        <end position="215"/>
    </location>
</feature>
<organism evidence="10 11">
    <name type="scientific">Primorskyibacter sedentarius</name>
    <dbReference type="NCBI Taxonomy" id="745311"/>
    <lineage>
        <taxon>Bacteria</taxon>
        <taxon>Pseudomonadati</taxon>
        <taxon>Pseudomonadota</taxon>
        <taxon>Alphaproteobacteria</taxon>
        <taxon>Rhodobacterales</taxon>
        <taxon>Roseobacteraceae</taxon>
        <taxon>Primorskyibacter</taxon>
    </lineage>
</organism>
<keyword evidence="7" id="KW-0812">Transmembrane</keyword>
<dbReference type="EMBL" id="SLZU01000005">
    <property type="protein sequence ID" value="TCS64514.1"/>
    <property type="molecule type" value="Genomic_DNA"/>
</dbReference>
<dbReference type="PROSITE" id="PS50109">
    <property type="entry name" value="HIS_KIN"/>
    <property type="match status" value="1"/>
</dbReference>
<keyword evidence="11" id="KW-1185">Reference proteome</keyword>
<dbReference type="PRINTS" id="PR00344">
    <property type="entry name" value="BCTRLSENSOR"/>
</dbReference>
<dbReference type="RefSeq" id="WP_243651888.1">
    <property type="nucleotide sequence ID" value="NZ_SLZU01000005.1"/>
</dbReference>
<keyword evidence="4" id="KW-0597">Phosphoprotein</keyword>
<keyword evidence="7" id="KW-0472">Membrane</keyword>
<dbReference type="Pfam" id="PF02518">
    <property type="entry name" value="HATPase_c"/>
    <property type="match status" value="1"/>
</dbReference>
<dbReference type="Gene3D" id="1.10.287.130">
    <property type="match status" value="1"/>
</dbReference>
<dbReference type="GO" id="GO:0016020">
    <property type="term" value="C:membrane"/>
    <property type="evidence" value="ECO:0007669"/>
    <property type="project" value="UniProtKB-SubCell"/>
</dbReference>
<evidence type="ECO:0000256" key="2">
    <source>
        <dbReference type="ARBA" id="ARBA00004370"/>
    </source>
</evidence>
<dbReference type="InterPro" id="IPR036097">
    <property type="entry name" value="HisK_dim/P_sf"/>
</dbReference>
<keyword evidence="7" id="KW-1133">Transmembrane helix</keyword>
<evidence type="ECO:0000256" key="7">
    <source>
        <dbReference type="SAM" id="Phobius"/>
    </source>
</evidence>
<dbReference type="PANTHER" id="PTHR43547:SF2">
    <property type="entry name" value="HYBRID SIGNAL TRANSDUCTION HISTIDINE KINASE C"/>
    <property type="match status" value="1"/>
</dbReference>
<keyword evidence="5" id="KW-0808">Transferase</keyword>
<dbReference type="PROSITE" id="PS50885">
    <property type="entry name" value="HAMP"/>
    <property type="match status" value="1"/>
</dbReference>
<comment type="catalytic activity">
    <reaction evidence="1">
        <text>ATP + protein L-histidine = ADP + protein N-phospho-L-histidine.</text>
        <dbReference type="EC" id="2.7.13.3"/>
    </reaction>
</comment>
<dbReference type="InterPro" id="IPR003594">
    <property type="entry name" value="HATPase_dom"/>
</dbReference>
<dbReference type="SUPFAM" id="SSF158472">
    <property type="entry name" value="HAMP domain-like"/>
    <property type="match status" value="1"/>
</dbReference>
<evidence type="ECO:0000313" key="10">
    <source>
        <dbReference type="EMBL" id="TCS64514.1"/>
    </source>
</evidence>
<dbReference type="SMART" id="SM00388">
    <property type="entry name" value="HisKA"/>
    <property type="match status" value="1"/>
</dbReference>
<comment type="subcellular location">
    <subcellularLocation>
        <location evidence="2">Membrane</location>
    </subcellularLocation>
</comment>
<protein>
    <recommendedName>
        <fullName evidence="3">histidine kinase</fullName>
        <ecNumber evidence="3">2.7.13.3</ecNumber>
    </recommendedName>
</protein>
<dbReference type="Gene3D" id="6.10.340.10">
    <property type="match status" value="1"/>
</dbReference>
<dbReference type="SUPFAM" id="SSF47384">
    <property type="entry name" value="Homodimeric domain of signal transducing histidine kinase"/>
    <property type="match status" value="1"/>
</dbReference>
<dbReference type="CDD" id="cd00075">
    <property type="entry name" value="HATPase"/>
    <property type="match status" value="1"/>
</dbReference>
<dbReference type="InterPro" id="IPR005467">
    <property type="entry name" value="His_kinase_dom"/>
</dbReference>
<evidence type="ECO:0000256" key="6">
    <source>
        <dbReference type="ARBA" id="ARBA00022777"/>
    </source>
</evidence>
<dbReference type="Gene3D" id="3.30.565.10">
    <property type="entry name" value="Histidine kinase-like ATPase, C-terminal domain"/>
    <property type="match status" value="1"/>
</dbReference>
<dbReference type="EC" id="2.7.13.3" evidence="3"/>
<proteinExistence type="predicted"/>
<feature type="domain" description="Histidine kinase" evidence="8">
    <location>
        <begin position="308"/>
        <end position="521"/>
    </location>
</feature>
<dbReference type="SUPFAM" id="SSF55874">
    <property type="entry name" value="ATPase domain of HSP90 chaperone/DNA topoisomerase II/histidine kinase"/>
    <property type="match status" value="1"/>
</dbReference>
<accession>A0A4R3JFA1</accession>
<dbReference type="Proteomes" id="UP000295696">
    <property type="component" value="Unassembled WGS sequence"/>
</dbReference>
<dbReference type="InterPro" id="IPR036890">
    <property type="entry name" value="HATPase_C_sf"/>
</dbReference>
<evidence type="ECO:0000256" key="3">
    <source>
        <dbReference type="ARBA" id="ARBA00012438"/>
    </source>
</evidence>
<dbReference type="InterPro" id="IPR003660">
    <property type="entry name" value="HAMP_dom"/>
</dbReference>
<dbReference type="Pfam" id="PF00672">
    <property type="entry name" value="HAMP"/>
    <property type="match status" value="1"/>
</dbReference>
<evidence type="ECO:0000313" key="11">
    <source>
        <dbReference type="Proteomes" id="UP000295696"/>
    </source>
</evidence>
<evidence type="ECO:0000256" key="1">
    <source>
        <dbReference type="ARBA" id="ARBA00000085"/>
    </source>
</evidence>